<dbReference type="SMART" id="SM00906">
    <property type="entry name" value="Fungal_trans"/>
    <property type="match status" value="1"/>
</dbReference>
<evidence type="ECO:0000256" key="4">
    <source>
        <dbReference type="ARBA" id="ARBA00023125"/>
    </source>
</evidence>
<evidence type="ECO:0000256" key="6">
    <source>
        <dbReference type="ARBA" id="ARBA00023242"/>
    </source>
</evidence>
<dbReference type="GO" id="GO:0006351">
    <property type="term" value="P:DNA-templated transcription"/>
    <property type="evidence" value="ECO:0007669"/>
    <property type="project" value="InterPro"/>
</dbReference>
<feature type="compositionally biased region" description="Polar residues" evidence="7">
    <location>
        <begin position="10"/>
        <end position="27"/>
    </location>
</feature>
<dbReference type="Pfam" id="PF04082">
    <property type="entry name" value="Fungal_trans"/>
    <property type="match status" value="1"/>
</dbReference>
<dbReference type="GO" id="GO:0008270">
    <property type="term" value="F:zinc ion binding"/>
    <property type="evidence" value="ECO:0007669"/>
    <property type="project" value="InterPro"/>
</dbReference>
<keyword evidence="6" id="KW-0539">Nucleus</keyword>
<evidence type="ECO:0000313" key="9">
    <source>
        <dbReference type="EMBL" id="TDZ53099.1"/>
    </source>
</evidence>
<keyword evidence="1" id="KW-0479">Metal-binding</keyword>
<dbReference type="GO" id="GO:0005634">
    <property type="term" value="C:nucleus"/>
    <property type="evidence" value="ECO:0007669"/>
    <property type="project" value="TreeGrafter"/>
</dbReference>
<feature type="region of interest" description="Disordered" evidence="7">
    <location>
        <begin position="66"/>
        <end position="87"/>
    </location>
</feature>
<sequence length="678" mass="74410">MAGAARIRNTDSASSLAEQQNPSTQSDDALPLRPSERHHPPSGPSPSGASVWHSSNLGSVLVTTSPESARDGAATAASIPRDPDAETGNKSVFDYLSELSAPLTMLTVKSRYASASHWVYTAVWTVPALRWLDQETAKQGEFWQQLCQCKAIGENIKLQRLLVRIPGQYGSHIPDRATADRLLGNYLRTFETVYRIIHVPTFKREHEAFVQDPGNVSSGFIIRYQLCLALGATVYDDTFSFRSHALQWIHEAQEWLTASEKSRASIPGIQAMCLLQLIQQATESLYGDRVWILCGNLHRASMCLGLHRDPAKLPAMPPFQAEMRRRLWATILELVLDASLEAGQPPLITPDDFDCALPSNLDDDQLSPDTTSLPEAKDGGVYTDSSLQIALGRSRDLRLAIANHWCKIKPETDYSQILHLGSQLSTARRALMKTLHAMLSPVSQFQLQYCDVVLMRYVFALHMPYVPLSSPAFCHSRNACVDAALQLCYMTLPLSASEEPLAEAIRAASGFREQCRDMSRLVTCGSGSFRSVQHIATSIIAADLARTVAADRGLSPSGSGLRAAEERWLLRASLEWAEQRIRAGQENVKDYVYFAVIVAGIEAGMEGDEKEGAMARGGRDAAQRALEILTAMAGGRGVPGPGEFQAAYTAEEGELDMIGSFWASDFPDLGWVDMPMQI</sequence>
<dbReference type="InterPro" id="IPR051430">
    <property type="entry name" value="Fungal_TF_Env_Response"/>
</dbReference>
<comment type="caution">
    <text evidence="9">The sequence shown here is derived from an EMBL/GenBank/DDBJ whole genome shotgun (WGS) entry which is preliminary data.</text>
</comment>
<dbReference type="AlphaFoldDB" id="A0A4R8RFV0"/>
<dbReference type="CDD" id="cd12148">
    <property type="entry name" value="fungal_TF_MHR"/>
    <property type="match status" value="1"/>
</dbReference>
<dbReference type="GO" id="GO:0000978">
    <property type="term" value="F:RNA polymerase II cis-regulatory region sequence-specific DNA binding"/>
    <property type="evidence" value="ECO:0007669"/>
    <property type="project" value="TreeGrafter"/>
</dbReference>
<evidence type="ECO:0000259" key="8">
    <source>
        <dbReference type="SMART" id="SM00906"/>
    </source>
</evidence>
<reference evidence="9 10" key="1">
    <citation type="submission" date="2018-12" db="EMBL/GenBank/DDBJ databases">
        <title>Genome sequence and assembly of Colletotrichum trifolii.</title>
        <authorList>
            <person name="Gan P."/>
            <person name="Shirasu K."/>
        </authorList>
    </citation>
    <scope>NUCLEOTIDE SEQUENCE [LARGE SCALE GENOMIC DNA]</scope>
    <source>
        <strain evidence="9 10">543-2</strain>
    </source>
</reference>
<evidence type="ECO:0000256" key="3">
    <source>
        <dbReference type="ARBA" id="ARBA00023015"/>
    </source>
</evidence>
<evidence type="ECO:0000256" key="5">
    <source>
        <dbReference type="ARBA" id="ARBA00023163"/>
    </source>
</evidence>
<evidence type="ECO:0000256" key="2">
    <source>
        <dbReference type="ARBA" id="ARBA00022833"/>
    </source>
</evidence>
<dbReference type="PANTHER" id="PTHR31944:SF131">
    <property type="entry name" value="HEME-RESPONSIVE ZINC FINGER TRANSCRIPTION FACTOR HAP1"/>
    <property type="match status" value="1"/>
</dbReference>
<keyword evidence="2" id="KW-0862">Zinc</keyword>
<dbReference type="EMBL" id="RYZW01000074">
    <property type="protein sequence ID" value="TDZ53099.1"/>
    <property type="molecule type" value="Genomic_DNA"/>
</dbReference>
<keyword evidence="4" id="KW-0238">DNA-binding</keyword>
<dbReference type="PANTHER" id="PTHR31944">
    <property type="entry name" value="HEME-RESPONSIVE ZINC FINGER TRANSCRIPTION FACTOR HAP1"/>
    <property type="match status" value="1"/>
</dbReference>
<name>A0A4R8RFV0_COLTR</name>
<keyword evidence="3" id="KW-0805">Transcription regulation</keyword>
<evidence type="ECO:0000256" key="1">
    <source>
        <dbReference type="ARBA" id="ARBA00022723"/>
    </source>
</evidence>
<keyword evidence="5" id="KW-0804">Transcription</keyword>
<organism evidence="9 10">
    <name type="scientific">Colletotrichum trifolii</name>
    <dbReference type="NCBI Taxonomy" id="5466"/>
    <lineage>
        <taxon>Eukaryota</taxon>
        <taxon>Fungi</taxon>
        <taxon>Dikarya</taxon>
        <taxon>Ascomycota</taxon>
        <taxon>Pezizomycotina</taxon>
        <taxon>Sordariomycetes</taxon>
        <taxon>Hypocreomycetidae</taxon>
        <taxon>Glomerellales</taxon>
        <taxon>Glomerellaceae</taxon>
        <taxon>Colletotrichum</taxon>
        <taxon>Colletotrichum orbiculare species complex</taxon>
    </lineage>
</organism>
<feature type="domain" description="Xylanolytic transcriptional activator regulatory" evidence="8">
    <location>
        <begin position="290"/>
        <end position="364"/>
    </location>
</feature>
<keyword evidence="10" id="KW-1185">Reference proteome</keyword>
<evidence type="ECO:0000256" key="7">
    <source>
        <dbReference type="SAM" id="MobiDB-lite"/>
    </source>
</evidence>
<dbReference type="InterPro" id="IPR007219">
    <property type="entry name" value="XnlR_reg_dom"/>
</dbReference>
<feature type="region of interest" description="Disordered" evidence="7">
    <location>
        <begin position="1"/>
        <end position="53"/>
    </location>
</feature>
<protein>
    <submittedName>
        <fullName evidence="9">Transcription factor lepE</fullName>
    </submittedName>
</protein>
<dbReference type="GO" id="GO:0001228">
    <property type="term" value="F:DNA-binding transcription activator activity, RNA polymerase II-specific"/>
    <property type="evidence" value="ECO:0007669"/>
    <property type="project" value="TreeGrafter"/>
</dbReference>
<dbReference type="Proteomes" id="UP000295703">
    <property type="component" value="Unassembled WGS sequence"/>
</dbReference>
<gene>
    <name evidence="9" type="primary">lepB-4</name>
    <name evidence="9" type="ORF">CTRI78_v007205</name>
</gene>
<proteinExistence type="predicted"/>
<evidence type="ECO:0000313" key="10">
    <source>
        <dbReference type="Proteomes" id="UP000295703"/>
    </source>
</evidence>
<accession>A0A4R8RFV0</accession>